<dbReference type="PANTHER" id="PTHR14083:SF0">
    <property type="entry name" value="YIP1D-INTERACTING FACTOR 1, ISOFORM C"/>
    <property type="match status" value="1"/>
</dbReference>
<evidence type="ECO:0000313" key="11">
    <source>
        <dbReference type="Proteomes" id="UP000179807"/>
    </source>
</evidence>
<evidence type="ECO:0000256" key="2">
    <source>
        <dbReference type="ARBA" id="ARBA00022448"/>
    </source>
</evidence>
<keyword evidence="8 9" id="KW-0472">Membrane</keyword>
<dbReference type="GO" id="GO:0000139">
    <property type="term" value="C:Golgi membrane"/>
    <property type="evidence" value="ECO:0007669"/>
    <property type="project" value="UniProtKB-SubCell"/>
</dbReference>
<keyword evidence="7 9" id="KW-0333">Golgi apparatus</keyword>
<feature type="transmembrane region" description="Helical" evidence="9">
    <location>
        <begin position="203"/>
        <end position="220"/>
    </location>
</feature>
<dbReference type="OrthoDB" id="337750at2759"/>
<comment type="function">
    <text evidence="9">Has a role in transport between endoplasmic reticulum and Golgi.</text>
</comment>
<evidence type="ECO:0000256" key="6">
    <source>
        <dbReference type="ARBA" id="ARBA00022989"/>
    </source>
</evidence>
<accession>A0A1J4KA35</accession>
<dbReference type="AlphaFoldDB" id="A0A1J4KA35"/>
<feature type="transmembrane region" description="Helical" evidence="9">
    <location>
        <begin position="114"/>
        <end position="134"/>
    </location>
</feature>
<gene>
    <name evidence="10" type="ORF">TRFO_23857</name>
</gene>
<keyword evidence="5 9" id="KW-0653">Protein transport</keyword>
<dbReference type="Proteomes" id="UP000179807">
    <property type="component" value="Unassembled WGS sequence"/>
</dbReference>
<dbReference type="InterPro" id="IPR005578">
    <property type="entry name" value="Yif1_fam"/>
</dbReference>
<dbReference type="EMBL" id="MLAK01000685">
    <property type="protein sequence ID" value="OHT07818.1"/>
    <property type="molecule type" value="Genomic_DNA"/>
</dbReference>
<dbReference type="RefSeq" id="XP_068360954.1">
    <property type="nucleotide sequence ID" value="XM_068503413.1"/>
</dbReference>
<dbReference type="GO" id="GO:0005793">
    <property type="term" value="C:endoplasmic reticulum-Golgi intermediate compartment"/>
    <property type="evidence" value="ECO:0007669"/>
    <property type="project" value="UniProtKB-UniRule"/>
</dbReference>
<dbReference type="VEuPathDB" id="TrichDB:TRFO_23857"/>
<evidence type="ECO:0000256" key="1">
    <source>
        <dbReference type="ARBA" id="ARBA00009727"/>
    </source>
</evidence>
<keyword evidence="3 9" id="KW-0812">Transmembrane</keyword>
<reference evidence="10" key="1">
    <citation type="submission" date="2016-10" db="EMBL/GenBank/DDBJ databases">
        <authorList>
            <person name="Benchimol M."/>
            <person name="Almeida L.G."/>
            <person name="Vasconcelos A.T."/>
            <person name="Perreira-Neves A."/>
            <person name="Rosa I.A."/>
            <person name="Tasca T."/>
            <person name="Bogo M.R."/>
            <person name="de Souza W."/>
        </authorList>
    </citation>
    <scope>NUCLEOTIDE SEQUENCE [LARGE SCALE GENOMIC DNA]</scope>
    <source>
        <strain evidence="10">K</strain>
    </source>
</reference>
<protein>
    <recommendedName>
        <fullName evidence="9">Protein YIF1</fullName>
    </recommendedName>
</protein>
<dbReference type="GO" id="GO:0006888">
    <property type="term" value="P:endoplasmic reticulum to Golgi vesicle-mediated transport"/>
    <property type="evidence" value="ECO:0007669"/>
    <property type="project" value="UniProtKB-UniRule"/>
</dbReference>
<feature type="transmembrane region" description="Helical" evidence="9">
    <location>
        <begin position="176"/>
        <end position="196"/>
    </location>
</feature>
<proteinExistence type="inferred from homology"/>
<comment type="subcellular location">
    <subcellularLocation>
        <location evidence="9">Endoplasmic reticulum membrane</location>
        <topology evidence="9">Multi-pass membrane protein</topology>
    </subcellularLocation>
    <subcellularLocation>
        <location evidence="9">Golgi apparatus membrane</location>
        <topology evidence="9">Multi-pass membrane protein</topology>
    </subcellularLocation>
</comment>
<evidence type="ECO:0000256" key="5">
    <source>
        <dbReference type="ARBA" id="ARBA00022927"/>
    </source>
</evidence>
<keyword evidence="6 9" id="KW-1133">Transmembrane helix</keyword>
<comment type="similarity">
    <text evidence="1 9">Belongs to the YIF1 family.</text>
</comment>
<dbReference type="Pfam" id="PF03878">
    <property type="entry name" value="YIF1"/>
    <property type="match status" value="1"/>
</dbReference>
<feature type="transmembrane region" description="Helical" evidence="9">
    <location>
        <begin position="240"/>
        <end position="256"/>
    </location>
</feature>
<feature type="transmembrane region" description="Helical" evidence="9">
    <location>
        <begin position="146"/>
        <end position="170"/>
    </location>
</feature>
<dbReference type="GeneID" id="94838117"/>
<name>A0A1J4KA35_9EUKA</name>
<evidence type="ECO:0000256" key="8">
    <source>
        <dbReference type="ARBA" id="ARBA00023136"/>
    </source>
</evidence>
<evidence type="ECO:0000256" key="7">
    <source>
        <dbReference type="ARBA" id="ARBA00023034"/>
    </source>
</evidence>
<organism evidence="10 11">
    <name type="scientific">Tritrichomonas foetus</name>
    <dbReference type="NCBI Taxonomy" id="1144522"/>
    <lineage>
        <taxon>Eukaryota</taxon>
        <taxon>Metamonada</taxon>
        <taxon>Parabasalia</taxon>
        <taxon>Tritrichomonadida</taxon>
        <taxon>Tritrichomonadidae</taxon>
        <taxon>Tritrichomonas</taxon>
    </lineage>
</organism>
<evidence type="ECO:0000313" key="10">
    <source>
        <dbReference type="EMBL" id="OHT07818.1"/>
    </source>
</evidence>
<evidence type="ECO:0000256" key="9">
    <source>
        <dbReference type="RuleBase" id="RU368073"/>
    </source>
</evidence>
<sequence>MLSSDGYPDQSQSGSMPDMGQSSAILDPTLYIQTANAAASVLLKGTDINTKMDEIKTRFTESESTVRRYFTVDYKSVITKITNLACPFNVKNWSRSVEDGKPAYPIYNPNLPEFYTPLVFLFSFLLLSSVYRGVNEEFSFEYISYLFIKTCGYLAFLVLLSKLIFFIVNIPNSYSLLQLVADLSVFTFYTAVVNVFVCTFSSLRWIAIIYCIVASFFWSIRTLNPKSGIQSVHPSPAHTYSIVIVAALQAFAPIILSEKVIVKKAVAAAAAAATGTEPIEE</sequence>
<comment type="caution">
    <text evidence="10">The sequence shown here is derived from an EMBL/GenBank/DDBJ whole genome shotgun (WGS) entry which is preliminary data.</text>
</comment>
<keyword evidence="4 9" id="KW-0256">Endoplasmic reticulum</keyword>
<dbReference type="PANTHER" id="PTHR14083">
    <property type="entry name" value="YIP1 INTERACTING FACTOR HOMOLOG YIF1 PROTEIN"/>
    <property type="match status" value="1"/>
</dbReference>
<evidence type="ECO:0000256" key="4">
    <source>
        <dbReference type="ARBA" id="ARBA00022824"/>
    </source>
</evidence>
<dbReference type="GO" id="GO:0030134">
    <property type="term" value="C:COPII-coated ER to Golgi transport vesicle"/>
    <property type="evidence" value="ECO:0007669"/>
    <property type="project" value="TreeGrafter"/>
</dbReference>
<dbReference type="GO" id="GO:0005789">
    <property type="term" value="C:endoplasmic reticulum membrane"/>
    <property type="evidence" value="ECO:0007669"/>
    <property type="project" value="UniProtKB-SubCell"/>
</dbReference>
<evidence type="ECO:0000256" key="3">
    <source>
        <dbReference type="ARBA" id="ARBA00022692"/>
    </source>
</evidence>
<dbReference type="GO" id="GO:0015031">
    <property type="term" value="P:protein transport"/>
    <property type="evidence" value="ECO:0007669"/>
    <property type="project" value="UniProtKB-KW"/>
</dbReference>
<keyword evidence="11" id="KW-1185">Reference proteome</keyword>
<keyword evidence="2 9" id="KW-0813">Transport</keyword>